<dbReference type="Pfam" id="PF04960">
    <property type="entry name" value="Glutaminase"/>
    <property type="match status" value="1"/>
</dbReference>
<dbReference type="InterPro" id="IPR012338">
    <property type="entry name" value="Beta-lactam/transpept-like"/>
</dbReference>
<dbReference type="GO" id="GO:0006543">
    <property type="term" value="P:L-glutamine catabolic process"/>
    <property type="evidence" value="ECO:0007669"/>
    <property type="project" value="TreeGrafter"/>
</dbReference>
<comment type="catalytic activity">
    <reaction evidence="5">
        <text>L-glutamine + H2O = L-glutamate + NH4(+)</text>
        <dbReference type="Rhea" id="RHEA:15889"/>
        <dbReference type="ChEBI" id="CHEBI:15377"/>
        <dbReference type="ChEBI" id="CHEBI:28938"/>
        <dbReference type="ChEBI" id="CHEBI:29985"/>
        <dbReference type="ChEBI" id="CHEBI:58359"/>
        <dbReference type="EC" id="3.5.1.2"/>
    </reaction>
</comment>
<evidence type="ECO:0000313" key="6">
    <source>
        <dbReference type="EMBL" id="JAR97636.1"/>
    </source>
</evidence>
<dbReference type="InterPro" id="IPR015868">
    <property type="entry name" value="Glutaminase"/>
</dbReference>
<dbReference type="PANTHER" id="PTHR12544:SF29">
    <property type="entry name" value="GLUTAMINASE"/>
    <property type="match status" value="1"/>
</dbReference>
<comment type="similarity">
    <text evidence="1">Belongs to the glutaminase family.</text>
</comment>
<sequence>MSVGLKNMDLSQKFETYLLYIRNLCSKKKMYFNNTMLLYEKNKSQNMKSTAYFLKAHGCIPSDCSIDSLLDFYYQASALEISCEDLALMGATLANDGVNPISGKRMYSKENNRCILSSMKLFGIYNASED</sequence>
<name>A0A161M3C6_TRIIF</name>
<dbReference type="SUPFAM" id="SSF56601">
    <property type="entry name" value="beta-lactamase/transpeptidase-like"/>
    <property type="match status" value="1"/>
</dbReference>
<reference evidence="6" key="1">
    <citation type="submission" date="2016-04" db="EMBL/GenBank/DDBJ databases">
        <authorList>
            <person name="Calderon-Fernandez G.M.Sr."/>
        </authorList>
    </citation>
    <scope>NUCLEOTIDE SEQUENCE</scope>
    <source>
        <strain evidence="6">Int1</strain>
        <tissue evidence="6">Integument</tissue>
    </source>
</reference>
<evidence type="ECO:0000256" key="3">
    <source>
        <dbReference type="ARBA" id="ARBA00012918"/>
    </source>
</evidence>
<evidence type="ECO:0000256" key="2">
    <source>
        <dbReference type="ARBA" id="ARBA00011881"/>
    </source>
</evidence>
<keyword evidence="4" id="KW-0378">Hydrolase</keyword>
<protein>
    <recommendedName>
        <fullName evidence="3">glutaminase</fullName>
        <ecNumber evidence="3">3.5.1.2</ecNumber>
    </recommendedName>
</protein>
<dbReference type="GO" id="GO:0006537">
    <property type="term" value="P:glutamate biosynthetic process"/>
    <property type="evidence" value="ECO:0007669"/>
    <property type="project" value="TreeGrafter"/>
</dbReference>
<dbReference type="PANTHER" id="PTHR12544">
    <property type="entry name" value="GLUTAMINASE"/>
    <property type="match status" value="1"/>
</dbReference>
<dbReference type="Gene3D" id="3.40.710.10">
    <property type="entry name" value="DD-peptidase/beta-lactamase superfamily"/>
    <property type="match status" value="1"/>
</dbReference>
<feature type="non-terminal residue" evidence="6">
    <location>
        <position position="130"/>
    </location>
</feature>
<dbReference type="GO" id="GO:0004359">
    <property type="term" value="F:glutaminase activity"/>
    <property type="evidence" value="ECO:0007669"/>
    <property type="project" value="UniProtKB-EC"/>
</dbReference>
<evidence type="ECO:0000256" key="5">
    <source>
        <dbReference type="ARBA" id="ARBA00049534"/>
    </source>
</evidence>
<dbReference type="EC" id="3.5.1.2" evidence="3"/>
<proteinExistence type="inferred from homology"/>
<accession>A0A161M3C6</accession>
<evidence type="ECO:0000256" key="1">
    <source>
        <dbReference type="ARBA" id="ARBA00011076"/>
    </source>
</evidence>
<dbReference type="EMBL" id="GEMB01005686">
    <property type="protein sequence ID" value="JAR97636.1"/>
    <property type="molecule type" value="Transcribed_RNA"/>
</dbReference>
<reference evidence="6" key="2">
    <citation type="journal article" date="2017" name="J. Med. Entomol.">
        <title>Transcriptome Analysis of the Triatoma infestans (Hemiptera: Reduviidae) Integument.</title>
        <authorList>
            <person name="Calderon-Fernandez G.M."/>
            <person name="Moriconi D.E."/>
            <person name="Dulbecco A.B."/>
            <person name="Juarez M.P."/>
        </authorList>
    </citation>
    <scope>NUCLEOTIDE SEQUENCE</scope>
    <source>
        <strain evidence="6">Int1</strain>
        <tissue evidence="6">Integument</tissue>
    </source>
</reference>
<dbReference type="AlphaFoldDB" id="A0A161M3C6"/>
<comment type="subunit">
    <text evidence="2">Homotetramer.</text>
</comment>
<evidence type="ECO:0000256" key="4">
    <source>
        <dbReference type="ARBA" id="ARBA00022801"/>
    </source>
</evidence>
<organism evidence="6">
    <name type="scientific">Triatoma infestans</name>
    <name type="common">Assassin bug</name>
    <dbReference type="NCBI Taxonomy" id="30076"/>
    <lineage>
        <taxon>Eukaryota</taxon>
        <taxon>Metazoa</taxon>
        <taxon>Ecdysozoa</taxon>
        <taxon>Arthropoda</taxon>
        <taxon>Hexapoda</taxon>
        <taxon>Insecta</taxon>
        <taxon>Pterygota</taxon>
        <taxon>Neoptera</taxon>
        <taxon>Paraneoptera</taxon>
        <taxon>Hemiptera</taxon>
        <taxon>Heteroptera</taxon>
        <taxon>Panheteroptera</taxon>
        <taxon>Cimicomorpha</taxon>
        <taxon>Reduviidae</taxon>
        <taxon>Triatominae</taxon>
        <taxon>Triatoma</taxon>
    </lineage>
</organism>